<evidence type="ECO:0000313" key="2">
    <source>
        <dbReference type="EMBL" id="OHA10146.1"/>
    </source>
</evidence>
<dbReference type="CDD" id="cd00761">
    <property type="entry name" value="Glyco_tranf_GTA_type"/>
    <property type="match status" value="1"/>
</dbReference>
<evidence type="ECO:0000313" key="3">
    <source>
        <dbReference type="Proteomes" id="UP000178977"/>
    </source>
</evidence>
<reference evidence="2 3" key="1">
    <citation type="journal article" date="2016" name="Nat. Commun.">
        <title>Thousands of microbial genomes shed light on interconnected biogeochemical processes in an aquifer system.</title>
        <authorList>
            <person name="Anantharaman K."/>
            <person name="Brown C.T."/>
            <person name="Hug L.A."/>
            <person name="Sharon I."/>
            <person name="Castelle C.J."/>
            <person name="Probst A.J."/>
            <person name="Thomas B.C."/>
            <person name="Singh A."/>
            <person name="Wilkins M.J."/>
            <person name="Karaoz U."/>
            <person name="Brodie E.L."/>
            <person name="Williams K.H."/>
            <person name="Hubbard S.S."/>
            <person name="Banfield J.F."/>
        </authorList>
    </citation>
    <scope>NUCLEOTIDE SEQUENCE [LARGE SCALE GENOMIC DNA]</scope>
</reference>
<sequence length="415" mass="47485">MEPTFSILIPTSGRADLIAMAVQSVREQTFRDFEIVIADLSGRDDVKAFAKQDPRIRYVFAPAGGLTTWDVAAKHARGKYMLWLDDDNYLLPFALELFQGEIDRTHADIISATHFYYYDQAHPRHYLRNSIGVIPFTGAKRFVEPQKVLEGIYAFARRGAGQDLPRFHFSATVIAHGVIERAIERLGVVLLADVPNIHSLQPIMFAFAQSCACIDWPVVIVGRLGVSMSQIWSTAARERFRRKPFIPRLSPVSGYARINGILENYLRVQDLLPERLGSLSVNYEHFALLYLRELAYLDMDVAAAIRTWRNFFAFLETLPDGARRALETESRRTALCWPILHIARRLGLHHVWRAVQGRAKNAHLRKRSPRERMQGTREFEIPIPENYRDVSIEDLGRNIRPIILEATGRDITPPR</sequence>
<dbReference type="InterPro" id="IPR001173">
    <property type="entry name" value="Glyco_trans_2-like"/>
</dbReference>
<dbReference type="Proteomes" id="UP000178977">
    <property type="component" value="Unassembled WGS sequence"/>
</dbReference>
<dbReference type="InterPro" id="IPR029044">
    <property type="entry name" value="Nucleotide-diphossugar_trans"/>
</dbReference>
<evidence type="ECO:0000259" key="1">
    <source>
        <dbReference type="Pfam" id="PF00535"/>
    </source>
</evidence>
<accession>A0A1G2LEW5</accession>
<organism evidence="2 3">
    <name type="scientific">Candidatus Sungbacteria bacterium RIFCSPLOWO2_01_FULL_60_25</name>
    <dbReference type="NCBI Taxonomy" id="1802281"/>
    <lineage>
        <taxon>Bacteria</taxon>
        <taxon>Candidatus Sungiibacteriota</taxon>
    </lineage>
</organism>
<dbReference type="EMBL" id="MHQT01000003">
    <property type="protein sequence ID" value="OHA10146.1"/>
    <property type="molecule type" value="Genomic_DNA"/>
</dbReference>
<name>A0A1G2LEW5_9BACT</name>
<feature type="domain" description="Glycosyltransferase 2-like" evidence="1">
    <location>
        <begin position="6"/>
        <end position="149"/>
    </location>
</feature>
<dbReference type="Gene3D" id="3.90.550.10">
    <property type="entry name" value="Spore Coat Polysaccharide Biosynthesis Protein SpsA, Chain A"/>
    <property type="match status" value="1"/>
</dbReference>
<comment type="caution">
    <text evidence="2">The sequence shown here is derived from an EMBL/GenBank/DDBJ whole genome shotgun (WGS) entry which is preliminary data.</text>
</comment>
<dbReference type="AlphaFoldDB" id="A0A1G2LEW5"/>
<dbReference type="PANTHER" id="PTHR22916">
    <property type="entry name" value="GLYCOSYLTRANSFERASE"/>
    <property type="match status" value="1"/>
</dbReference>
<dbReference type="SUPFAM" id="SSF53448">
    <property type="entry name" value="Nucleotide-diphospho-sugar transferases"/>
    <property type="match status" value="1"/>
</dbReference>
<proteinExistence type="predicted"/>
<protein>
    <recommendedName>
        <fullName evidence="1">Glycosyltransferase 2-like domain-containing protein</fullName>
    </recommendedName>
</protein>
<gene>
    <name evidence="2" type="ORF">A3A44_01390</name>
</gene>
<dbReference type="STRING" id="1802281.A3A44_01390"/>
<dbReference type="Pfam" id="PF00535">
    <property type="entry name" value="Glycos_transf_2"/>
    <property type="match status" value="1"/>
</dbReference>